<feature type="domain" description="Fibronectin type-III" evidence="1">
    <location>
        <begin position="1"/>
        <end position="63"/>
    </location>
</feature>
<gene>
    <name evidence="4" type="primary">LOC113431122</name>
    <name evidence="3" type="synonym">LOC113431085</name>
</gene>
<dbReference type="KEGG" id="nss:113431122"/>
<evidence type="ECO:0000313" key="3">
    <source>
        <dbReference type="RefSeq" id="XP_026549237.1"/>
    </source>
</evidence>
<dbReference type="Proteomes" id="UP000504612">
    <property type="component" value="Unplaced"/>
</dbReference>
<dbReference type="InterPro" id="IPR003961">
    <property type="entry name" value="FN3_dom"/>
</dbReference>
<dbReference type="PROSITE" id="PS50853">
    <property type="entry name" value="FN3"/>
    <property type="match status" value="2"/>
</dbReference>
<dbReference type="InterPro" id="IPR013783">
    <property type="entry name" value="Ig-like_fold"/>
</dbReference>
<dbReference type="SUPFAM" id="SSF49265">
    <property type="entry name" value="Fibronectin type III"/>
    <property type="match status" value="1"/>
</dbReference>
<organism evidence="2 4">
    <name type="scientific">Notechis scutatus</name>
    <name type="common">mainland tiger snake</name>
    <dbReference type="NCBI Taxonomy" id="8663"/>
    <lineage>
        <taxon>Eukaryota</taxon>
        <taxon>Metazoa</taxon>
        <taxon>Chordata</taxon>
        <taxon>Craniata</taxon>
        <taxon>Vertebrata</taxon>
        <taxon>Euteleostomi</taxon>
        <taxon>Lepidosauria</taxon>
        <taxon>Squamata</taxon>
        <taxon>Bifurcata</taxon>
        <taxon>Unidentata</taxon>
        <taxon>Episquamata</taxon>
        <taxon>Toxicofera</taxon>
        <taxon>Serpentes</taxon>
        <taxon>Colubroidea</taxon>
        <taxon>Elapidae</taxon>
        <taxon>Hydrophiinae</taxon>
        <taxon>Notechis</taxon>
    </lineage>
</organism>
<dbReference type="Gene3D" id="2.60.40.10">
    <property type="entry name" value="Immunoglobulins"/>
    <property type="match status" value="2"/>
</dbReference>
<dbReference type="GeneID" id="113431122"/>
<dbReference type="AlphaFoldDB" id="A0A6J1W1R3"/>
<dbReference type="RefSeq" id="XP_026549267.1">
    <property type="nucleotide sequence ID" value="XM_026693482.1"/>
</dbReference>
<feature type="non-terminal residue" evidence="4">
    <location>
        <position position="168"/>
    </location>
</feature>
<dbReference type="FunFam" id="2.60.40.10:FF:000696">
    <property type="entry name" value="tyrosine-protein kinase receptor UFO isoform X1"/>
    <property type="match status" value="1"/>
</dbReference>
<dbReference type="RefSeq" id="XP_026549237.1">
    <property type="nucleotide sequence ID" value="XM_026693452.1"/>
</dbReference>
<name>A0A6J1W1R3_9SAUR</name>
<proteinExistence type="predicted"/>
<evidence type="ECO:0000313" key="4">
    <source>
        <dbReference type="RefSeq" id="XP_026549267.1"/>
    </source>
</evidence>
<accession>A0A6J1W1R3</accession>
<keyword evidence="2" id="KW-1185">Reference proteome</keyword>
<reference evidence="3 4" key="1">
    <citation type="submission" date="2025-04" db="UniProtKB">
        <authorList>
            <consortium name="RefSeq"/>
        </authorList>
    </citation>
    <scope>IDENTIFICATION</scope>
</reference>
<dbReference type="KEGG" id="nss:113431085"/>
<dbReference type="InterPro" id="IPR036116">
    <property type="entry name" value="FN3_sf"/>
</dbReference>
<dbReference type="Pfam" id="PF00041">
    <property type="entry name" value="fn3"/>
    <property type="match status" value="1"/>
</dbReference>
<feature type="domain" description="Fibronectin type-III" evidence="1">
    <location>
        <begin position="68"/>
        <end position="159"/>
    </location>
</feature>
<evidence type="ECO:0000313" key="2">
    <source>
        <dbReference type="Proteomes" id="UP000504612"/>
    </source>
</evidence>
<evidence type="ECO:0000259" key="1">
    <source>
        <dbReference type="PROSITE" id="PS50853"/>
    </source>
</evidence>
<protein>
    <submittedName>
        <fullName evidence="3 4">Tyrosine-protein kinase receptor UFO-like</fullName>
    </submittedName>
</protein>
<sequence>MRSDDDLSTVSEELYNRKIRVPPFSHTLDGLVAFTTYHVRVACHSTEGHSPWTHWVAMDTLEGVPATAPENIEAKQNGSCCTILRWRQPRGSINGILQGYKLVCQSGDSPEVVVDVGLTNETVLSLNSSVQNLTVRIAAYTSAGDGPWSEAITILSSEPGELLPAPQS</sequence>
<dbReference type="CDD" id="cd00063">
    <property type="entry name" value="FN3"/>
    <property type="match status" value="2"/>
</dbReference>